<dbReference type="EMBL" id="KK583192">
    <property type="protein sequence ID" value="KDO33867.1"/>
    <property type="molecule type" value="Genomic_DNA"/>
</dbReference>
<evidence type="ECO:0000313" key="4">
    <source>
        <dbReference type="Proteomes" id="UP000030745"/>
    </source>
</evidence>
<dbReference type="AlphaFoldDB" id="A0A067D4C0"/>
<dbReference type="KEGG" id="spar:SPRG_01746"/>
<protein>
    <submittedName>
        <fullName evidence="3">Uncharacterized protein</fullName>
    </submittedName>
</protein>
<evidence type="ECO:0000256" key="1">
    <source>
        <dbReference type="SAM" id="Coils"/>
    </source>
</evidence>
<evidence type="ECO:0000256" key="2">
    <source>
        <dbReference type="SAM" id="MobiDB-lite"/>
    </source>
</evidence>
<accession>A0A067D4C0</accession>
<dbReference type="OMA" id="YDQLGIC"/>
<dbReference type="VEuPathDB" id="FungiDB:SPRG_01746"/>
<feature type="compositionally biased region" description="Polar residues" evidence="2">
    <location>
        <begin position="626"/>
        <end position="645"/>
    </location>
</feature>
<dbReference type="RefSeq" id="XP_012195503.1">
    <property type="nucleotide sequence ID" value="XM_012340113.1"/>
</dbReference>
<feature type="coiled-coil region" evidence="1">
    <location>
        <begin position="252"/>
        <end position="318"/>
    </location>
</feature>
<reference evidence="3 4" key="1">
    <citation type="journal article" date="2013" name="PLoS Genet.">
        <title>Distinctive expansion of potential virulence genes in the genome of the oomycete fish pathogen Saprolegnia parasitica.</title>
        <authorList>
            <person name="Jiang R.H."/>
            <person name="de Bruijn I."/>
            <person name="Haas B.J."/>
            <person name="Belmonte R."/>
            <person name="Lobach L."/>
            <person name="Christie J."/>
            <person name="van den Ackerveken G."/>
            <person name="Bottin A."/>
            <person name="Bulone V."/>
            <person name="Diaz-Moreno S.M."/>
            <person name="Dumas B."/>
            <person name="Fan L."/>
            <person name="Gaulin E."/>
            <person name="Govers F."/>
            <person name="Grenville-Briggs L.J."/>
            <person name="Horner N.R."/>
            <person name="Levin J.Z."/>
            <person name="Mammella M."/>
            <person name="Meijer H.J."/>
            <person name="Morris P."/>
            <person name="Nusbaum C."/>
            <person name="Oome S."/>
            <person name="Phillips A.J."/>
            <person name="van Rooyen D."/>
            <person name="Rzeszutek E."/>
            <person name="Saraiva M."/>
            <person name="Secombes C.J."/>
            <person name="Seidl M.F."/>
            <person name="Snel B."/>
            <person name="Stassen J.H."/>
            <person name="Sykes S."/>
            <person name="Tripathy S."/>
            <person name="van den Berg H."/>
            <person name="Vega-Arreguin J.C."/>
            <person name="Wawra S."/>
            <person name="Young S.K."/>
            <person name="Zeng Q."/>
            <person name="Dieguez-Uribeondo J."/>
            <person name="Russ C."/>
            <person name="Tyler B.M."/>
            <person name="van West P."/>
        </authorList>
    </citation>
    <scope>NUCLEOTIDE SEQUENCE [LARGE SCALE GENOMIC DNA]</scope>
    <source>
        <strain evidence="3 4">CBS 223.65</strain>
    </source>
</reference>
<feature type="region of interest" description="Disordered" evidence="2">
    <location>
        <begin position="1"/>
        <end position="43"/>
    </location>
</feature>
<dbReference type="OrthoDB" id="78632at2759"/>
<dbReference type="Proteomes" id="UP000030745">
    <property type="component" value="Unassembled WGS sequence"/>
</dbReference>
<name>A0A067D4C0_SAPPC</name>
<gene>
    <name evidence="3" type="ORF">SPRG_01746</name>
</gene>
<organism evidence="3 4">
    <name type="scientific">Saprolegnia parasitica (strain CBS 223.65)</name>
    <dbReference type="NCBI Taxonomy" id="695850"/>
    <lineage>
        <taxon>Eukaryota</taxon>
        <taxon>Sar</taxon>
        <taxon>Stramenopiles</taxon>
        <taxon>Oomycota</taxon>
        <taxon>Saprolegniomycetes</taxon>
        <taxon>Saprolegniales</taxon>
        <taxon>Saprolegniaceae</taxon>
        <taxon>Saprolegnia</taxon>
    </lineage>
</organism>
<proteinExistence type="predicted"/>
<sequence length="645" mass="72505">MDAVDLAALRKQIAASKQPRRNQDEDESNNNNDDSSDHSHDERLPFALTSVGATARTEPRRRHYGDALPWAEVTADAVTTVASALATMYQSVLESHEEYALYLETQPFDVELPANLLPYTSAHHERVRGFLQDAVARCKSDFELRFTDVCASLQEAFNRQASHVDREVRHQRDRTTSSLKRSRVAIQKQVDHFTNLEACLRRHEMHQLQALHQEKMAIAQTEWDEKEKRYDEKEPRHARAAKCAIAGIERTNKMLTQMVDDAHAEVNRLKNLMHNLDVRKTTSNVISEAYVDALRDSARRANEAAEAMRLDMEKVQRDADAIAATNTHLQALVADRDAELQKVRALLTESSHEIMTLHNINEVIADDLREAKVKIQDLGVELDAIKVDLSAQTELVTAGDAYVAQLTARVAHLIDQLNALLTEHDSARAAWVAEKDELAQAAATLQAQLAAMPEPDPAEKALQSIYKSAGKPLHLSTVAAVSRSVQRLKSPIKKSHQYRGKPEYESVARVLEQEKFEVPHERVERAILLEATLREAITCQLTYEFKRAFSVQLRKRLQLERYILDQKVDVVFNKYLTDERVAQKKRAVATISCAGKNPRKTSSTPPCPSAASRTLLARATRPWASPSGTARTFRSLKTTSSSSRG</sequence>
<feature type="region of interest" description="Disordered" evidence="2">
    <location>
        <begin position="622"/>
        <end position="645"/>
    </location>
</feature>
<keyword evidence="4" id="KW-1185">Reference proteome</keyword>
<keyword evidence="1" id="KW-0175">Coiled coil</keyword>
<dbReference type="GeneID" id="24124327"/>
<evidence type="ECO:0000313" key="3">
    <source>
        <dbReference type="EMBL" id="KDO33867.1"/>
    </source>
</evidence>